<gene>
    <name evidence="7" type="ORF">VitviT2T_017222</name>
</gene>
<proteinExistence type="inferred from homology"/>
<evidence type="ECO:0000256" key="4">
    <source>
        <dbReference type="ARBA" id="ARBA00022801"/>
    </source>
</evidence>
<evidence type="ECO:0000313" key="8">
    <source>
        <dbReference type="Proteomes" id="UP001227230"/>
    </source>
</evidence>
<evidence type="ECO:0000313" key="7">
    <source>
        <dbReference type="EMBL" id="WJZ98712.1"/>
    </source>
</evidence>
<dbReference type="PROSITE" id="PS51767">
    <property type="entry name" value="PEPTIDASE_A1"/>
    <property type="match status" value="1"/>
</dbReference>
<keyword evidence="2" id="KW-0645">Protease</keyword>
<organism evidence="7 8">
    <name type="scientific">Vitis vinifera</name>
    <name type="common">Grape</name>
    <dbReference type="NCBI Taxonomy" id="29760"/>
    <lineage>
        <taxon>Eukaryota</taxon>
        <taxon>Viridiplantae</taxon>
        <taxon>Streptophyta</taxon>
        <taxon>Embryophyta</taxon>
        <taxon>Tracheophyta</taxon>
        <taxon>Spermatophyta</taxon>
        <taxon>Magnoliopsida</taxon>
        <taxon>eudicotyledons</taxon>
        <taxon>Gunneridae</taxon>
        <taxon>Pentapetalae</taxon>
        <taxon>rosids</taxon>
        <taxon>Vitales</taxon>
        <taxon>Vitaceae</taxon>
        <taxon>Viteae</taxon>
        <taxon>Vitis</taxon>
    </lineage>
</organism>
<reference evidence="7 8" key="1">
    <citation type="journal article" date="2023" name="Hortic Res">
        <title>The complete reference genome for grapevine (Vitis vinifera L.) genetics and breeding.</title>
        <authorList>
            <person name="Shi X."/>
            <person name="Cao S."/>
            <person name="Wang X."/>
            <person name="Huang S."/>
            <person name="Wang Y."/>
            <person name="Liu Z."/>
            <person name="Liu W."/>
            <person name="Leng X."/>
            <person name="Peng Y."/>
            <person name="Wang N."/>
            <person name="Wang Y."/>
            <person name="Ma Z."/>
            <person name="Xu X."/>
            <person name="Zhang F."/>
            <person name="Xue H."/>
            <person name="Zhong H."/>
            <person name="Wang Y."/>
            <person name="Zhang K."/>
            <person name="Velt A."/>
            <person name="Avia K."/>
            <person name="Holtgrawe D."/>
            <person name="Grimplet J."/>
            <person name="Matus J.T."/>
            <person name="Ware D."/>
            <person name="Wu X."/>
            <person name="Wang H."/>
            <person name="Liu C."/>
            <person name="Fang Y."/>
            <person name="Rustenholz C."/>
            <person name="Cheng Z."/>
            <person name="Xiao H."/>
            <person name="Zhou Y."/>
        </authorList>
    </citation>
    <scope>NUCLEOTIDE SEQUENCE [LARGE SCALE GENOMIC DNA]</scope>
    <source>
        <strain evidence="8">cv. Pinot noir / PN40024</strain>
        <tissue evidence="7">Leaf</tissue>
    </source>
</reference>
<name>A0ABY9CTF9_VITVI</name>
<evidence type="ECO:0000256" key="3">
    <source>
        <dbReference type="ARBA" id="ARBA00022750"/>
    </source>
</evidence>
<protein>
    <recommendedName>
        <fullName evidence="6">Peptidase A1 domain-containing protein</fullName>
    </recommendedName>
</protein>
<dbReference type="InterPro" id="IPR051708">
    <property type="entry name" value="Plant_Aspart_Prot_A1"/>
</dbReference>
<dbReference type="InterPro" id="IPR034161">
    <property type="entry name" value="Pepsin-like_plant"/>
</dbReference>
<dbReference type="CDD" id="cd05476">
    <property type="entry name" value="pepsin_A_like_plant"/>
    <property type="match status" value="1"/>
</dbReference>
<dbReference type="InterPro" id="IPR033121">
    <property type="entry name" value="PEPTIDASE_A1"/>
</dbReference>
<dbReference type="Pfam" id="PF14541">
    <property type="entry name" value="TAXi_C"/>
    <property type="match status" value="1"/>
</dbReference>
<keyword evidence="3" id="KW-0064">Aspartyl protease</keyword>
<evidence type="ECO:0000256" key="5">
    <source>
        <dbReference type="ARBA" id="ARBA00023180"/>
    </source>
</evidence>
<evidence type="ECO:0000256" key="1">
    <source>
        <dbReference type="ARBA" id="ARBA00007447"/>
    </source>
</evidence>
<dbReference type="Gene3D" id="2.40.70.10">
    <property type="entry name" value="Acid Proteases"/>
    <property type="match status" value="2"/>
</dbReference>
<evidence type="ECO:0000256" key="2">
    <source>
        <dbReference type="ARBA" id="ARBA00022670"/>
    </source>
</evidence>
<keyword evidence="8" id="KW-1185">Reference proteome</keyword>
<dbReference type="EMBL" id="CP126658">
    <property type="protein sequence ID" value="WJZ98712.1"/>
    <property type="molecule type" value="Genomic_DNA"/>
</dbReference>
<sequence>MATISIFVHTFFHSLFFTILLSVSVTSTTTTAMTDTKPLRLVTGLIHQDSILSSYQSLDRNNVERRRTRRAAFITDEIQANMVADDRGQAFLVNFSVGRPPVPQLVGIDTGSDLLWVQCRPCADCFRQSTPIFDPSKSSTYVDLSYDSPICPNSPQKKYNHLNQCIYNASYADGSTSSGNLATEDIVFETSDQGTVTVSSVVFGCGHSNRGRFDGQQSGILGLSAGDQSIVSRLGSRFSYCIGDLFDPHYTHNQLVLGDGVKMEGSSTPFHTFNGFYYVTLEGISVGETRLDINPEVFQRTESGQGGVVMDSGTTATFLAKDGFDPLSNEIQRLVRGHFQQVIYRTIPGWLCYKGRVNEDLRGFPELAFHFAEGADLVLDANSLFVQKNQDVFCLAVLESNLKNIGSVIGIMAQQHYNVAYDLIGKRVYFQRTDCELLED</sequence>
<dbReference type="PANTHER" id="PTHR47967:SF14">
    <property type="entry name" value="EUKARYOTIC ASPARTYL PROTEASE FAMILY PROTEIN"/>
    <property type="match status" value="1"/>
</dbReference>
<dbReference type="Proteomes" id="UP001227230">
    <property type="component" value="Chromosome 11"/>
</dbReference>
<evidence type="ECO:0000259" key="6">
    <source>
        <dbReference type="PROSITE" id="PS51767"/>
    </source>
</evidence>
<dbReference type="SUPFAM" id="SSF50630">
    <property type="entry name" value="Acid proteases"/>
    <property type="match status" value="1"/>
</dbReference>
<keyword evidence="5" id="KW-0325">Glycoprotein</keyword>
<dbReference type="PANTHER" id="PTHR47967">
    <property type="entry name" value="OS07G0603500 PROTEIN-RELATED"/>
    <property type="match status" value="1"/>
</dbReference>
<feature type="domain" description="Peptidase A1" evidence="6">
    <location>
        <begin position="91"/>
        <end position="431"/>
    </location>
</feature>
<dbReference type="InterPro" id="IPR032799">
    <property type="entry name" value="TAXi_C"/>
</dbReference>
<accession>A0ABY9CTF9</accession>
<dbReference type="Pfam" id="PF14543">
    <property type="entry name" value="TAXi_N"/>
    <property type="match status" value="1"/>
</dbReference>
<keyword evidence="4" id="KW-0378">Hydrolase</keyword>
<dbReference type="InterPro" id="IPR032861">
    <property type="entry name" value="TAXi_N"/>
</dbReference>
<comment type="similarity">
    <text evidence="1">Belongs to the peptidase A1 family.</text>
</comment>
<dbReference type="InterPro" id="IPR021109">
    <property type="entry name" value="Peptidase_aspartic_dom_sf"/>
</dbReference>